<evidence type="ECO:0000256" key="1">
    <source>
        <dbReference type="ARBA" id="ARBA00008080"/>
    </source>
</evidence>
<dbReference type="EMBL" id="AP017315">
    <property type="protein sequence ID" value="BAU31387.1"/>
    <property type="molecule type" value="Genomic_DNA"/>
</dbReference>
<dbReference type="PANTHER" id="PTHR10871">
    <property type="entry name" value="30S RIBOSOMAL PROTEIN S13/40S RIBOSOMAL PROTEIN S18"/>
    <property type="match status" value="1"/>
</dbReference>
<dbReference type="PROSITE" id="PS50159">
    <property type="entry name" value="RIBOSOMAL_S13_2"/>
    <property type="match status" value="1"/>
</dbReference>
<organism evidence="10 12">
    <name type="scientific">Microcella alkaliphila</name>
    <dbReference type="NCBI Taxonomy" id="279828"/>
    <lineage>
        <taxon>Bacteria</taxon>
        <taxon>Bacillati</taxon>
        <taxon>Actinomycetota</taxon>
        <taxon>Actinomycetes</taxon>
        <taxon>Micrococcales</taxon>
        <taxon>Microbacteriaceae</taxon>
        <taxon>Microcella</taxon>
    </lineage>
</organism>
<evidence type="ECO:0000313" key="13">
    <source>
        <dbReference type="Proteomes" id="UP000292408"/>
    </source>
</evidence>
<evidence type="ECO:0000256" key="9">
    <source>
        <dbReference type="SAM" id="MobiDB-lite"/>
    </source>
</evidence>
<dbReference type="GO" id="GO:0019843">
    <property type="term" value="F:rRNA binding"/>
    <property type="evidence" value="ECO:0007669"/>
    <property type="project" value="UniProtKB-UniRule"/>
</dbReference>
<comment type="function">
    <text evidence="7">Located at the top of the head of the 30S subunit, it contacts several helices of the 16S rRNA. In the 70S ribosome it contacts the 23S rRNA (bridge B1a) and protein L5 of the 50S subunit (bridge B1b), connecting the 2 subunits; these bridges are implicated in subunit movement. Contacts the tRNAs in the A and P-sites.</text>
</comment>
<dbReference type="InterPro" id="IPR019980">
    <property type="entry name" value="Ribosomal_uS13_bac-type"/>
</dbReference>
<dbReference type="InterPro" id="IPR010979">
    <property type="entry name" value="Ribosomal_uS13-like_H2TH"/>
</dbReference>
<accession>A0A0U5BKK2</accession>
<dbReference type="EMBL" id="SGXT01000017">
    <property type="protein sequence ID" value="RZT58393.1"/>
    <property type="molecule type" value="Genomic_DNA"/>
</dbReference>
<reference evidence="11" key="5">
    <citation type="submission" date="2019-02" db="EMBL/GenBank/DDBJ databases">
        <authorList>
            <person name="Whitman W."/>
            <person name="Huntemann M."/>
            <person name="Clum A."/>
            <person name="Pillay M."/>
            <person name="Palaniappan K."/>
            <person name="Varghese N."/>
            <person name="Mikhailova N."/>
            <person name="Stamatis D."/>
            <person name="Reddy T."/>
            <person name="Daum C."/>
            <person name="Shapiro N."/>
            <person name="Ivanova N."/>
            <person name="Kyrpides N."/>
            <person name="Woyke T."/>
        </authorList>
    </citation>
    <scope>NUCLEOTIDE SEQUENCE</scope>
    <source>
        <strain evidence="11">AC4r</strain>
    </source>
</reference>
<evidence type="ECO:0000256" key="4">
    <source>
        <dbReference type="ARBA" id="ARBA00022980"/>
    </source>
</evidence>
<keyword evidence="3 7" id="KW-0694">RNA-binding</keyword>
<reference evidence="10" key="3">
    <citation type="submission" date="2015-12" db="EMBL/GenBank/DDBJ databases">
        <authorList>
            <consortium name="Microcella alkaliphila JAM AC0309 genome sequencing consortium"/>
            <person name="Kurata A."/>
            <person name="Hirose Y."/>
            <person name="Kishimoto N."/>
            <person name="Kobayashi T."/>
        </authorList>
    </citation>
    <scope>NUCLEOTIDE SEQUENCE</scope>
    <source>
        <strain evidence="10">JAM AC0309</strain>
    </source>
</reference>
<dbReference type="RefSeq" id="WP_096420567.1">
    <property type="nucleotide sequence ID" value="NZ_AP017315.1"/>
</dbReference>
<dbReference type="GO" id="GO:0015935">
    <property type="term" value="C:small ribosomal subunit"/>
    <property type="evidence" value="ECO:0007669"/>
    <property type="project" value="TreeGrafter"/>
</dbReference>
<dbReference type="InterPro" id="IPR001892">
    <property type="entry name" value="Ribosomal_uS13"/>
</dbReference>
<dbReference type="KEGG" id="malk:MalAC0309_0515"/>
<dbReference type="InterPro" id="IPR027437">
    <property type="entry name" value="Rbsml_uS13_C"/>
</dbReference>
<evidence type="ECO:0000313" key="11">
    <source>
        <dbReference type="EMBL" id="RZT58393.1"/>
    </source>
</evidence>
<dbReference type="GO" id="GO:0000049">
    <property type="term" value="F:tRNA binding"/>
    <property type="evidence" value="ECO:0007669"/>
    <property type="project" value="UniProtKB-UniRule"/>
</dbReference>
<keyword evidence="13" id="KW-1185">Reference proteome</keyword>
<proteinExistence type="inferred from homology"/>
<gene>
    <name evidence="7 10" type="primary">rpsM</name>
    <name evidence="11" type="ORF">EV140_2162</name>
    <name evidence="10" type="ORF">MalAC0309_0515</name>
</gene>
<evidence type="ECO:0000256" key="2">
    <source>
        <dbReference type="ARBA" id="ARBA00022730"/>
    </source>
</evidence>
<dbReference type="Proteomes" id="UP000218965">
    <property type="component" value="Chromosome"/>
</dbReference>
<dbReference type="GO" id="GO:0006412">
    <property type="term" value="P:translation"/>
    <property type="evidence" value="ECO:0007669"/>
    <property type="project" value="UniProtKB-UniRule"/>
</dbReference>
<feature type="region of interest" description="Disordered" evidence="9">
    <location>
        <begin position="94"/>
        <end position="124"/>
    </location>
</feature>
<evidence type="ECO:0000256" key="8">
    <source>
        <dbReference type="RuleBase" id="RU003830"/>
    </source>
</evidence>
<dbReference type="Proteomes" id="UP000292408">
    <property type="component" value="Unassembled WGS sequence"/>
</dbReference>
<sequence length="124" mass="13977">MARLAGVDIPRDKRVEVALTYIYGVGRTRATETLAATGIDRNVRVKDLTDDQLVALRDHIEGTYKVEGDLRREVAADIRRKVEIGSYEGLRHRRGLPVRGQRTKTNARTRKGPKRTVAGKKKAR</sequence>
<dbReference type="PANTHER" id="PTHR10871:SF1">
    <property type="entry name" value="SMALL RIBOSOMAL SUBUNIT PROTEIN US13M"/>
    <property type="match status" value="1"/>
</dbReference>
<dbReference type="PROSITE" id="PS00646">
    <property type="entry name" value="RIBOSOMAL_S13_1"/>
    <property type="match status" value="1"/>
</dbReference>
<dbReference type="Gene3D" id="4.10.910.10">
    <property type="entry name" value="30s ribosomal protein s13, domain 2"/>
    <property type="match status" value="1"/>
</dbReference>
<dbReference type="FunFam" id="1.10.8.50:FF:000001">
    <property type="entry name" value="30S ribosomal protein S13"/>
    <property type="match status" value="1"/>
</dbReference>
<keyword evidence="2 7" id="KW-0699">rRNA-binding</keyword>
<dbReference type="GO" id="GO:0005829">
    <property type="term" value="C:cytosol"/>
    <property type="evidence" value="ECO:0007669"/>
    <property type="project" value="TreeGrafter"/>
</dbReference>
<name>A0A0U5BKK2_9MICO</name>
<dbReference type="SUPFAM" id="SSF46946">
    <property type="entry name" value="S13-like H2TH domain"/>
    <property type="match status" value="1"/>
</dbReference>
<keyword evidence="4 7" id="KW-0689">Ribosomal protein</keyword>
<dbReference type="HAMAP" id="MF_01315">
    <property type="entry name" value="Ribosomal_uS13"/>
    <property type="match status" value="1"/>
</dbReference>
<keyword evidence="5 7" id="KW-0687">Ribonucleoprotein</keyword>
<keyword evidence="7" id="KW-0820">tRNA-binding</keyword>
<dbReference type="FunFam" id="4.10.910.10:FF:000001">
    <property type="entry name" value="30S ribosomal protein S13"/>
    <property type="match status" value="1"/>
</dbReference>
<comment type="similarity">
    <text evidence="1 7 8">Belongs to the universal ribosomal protein uS13 family.</text>
</comment>
<dbReference type="AlphaFoldDB" id="A0A0U5BKK2"/>
<comment type="subunit">
    <text evidence="7">Part of the 30S ribosomal subunit. Forms a loose heterodimer with protein S19. Forms two bridges to the 50S subunit in the 70S ribosome.</text>
</comment>
<evidence type="ECO:0000313" key="12">
    <source>
        <dbReference type="Proteomes" id="UP000218965"/>
    </source>
</evidence>
<dbReference type="NCBIfam" id="TIGR03631">
    <property type="entry name" value="uS13_bact"/>
    <property type="match status" value="1"/>
</dbReference>
<protein>
    <recommendedName>
        <fullName evidence="6 7">Small ribosomal subunit protein uS13</fullName>
    </recommendedName>
</protein>
<evidence type="ECO:0000256" key="3">
    <source>
        <dbReference type="ARBA" id="ARBA00022884"/>
    </source>
</evidence>
<dbReference type="Pfam" id="PF00416">
    <property type="entry name" value="Ribosomal_S13"/>
    <property type="match status" value="1"/>
</dbReference>
<reference evidence="10 12" key="4">
    <citation type="submission" date="2016-01" db="EMBL/GenBank/DDBJ databases">
        <title>Microcella alkaliphila JAM AC0309 whole genome shotgun sequence.</title>
        <authorList>
            <person name="Kurata A."/>
            <person name="Hirose Y."/>
            <person name="Kishimoto N."/>
            <person name="Kobayashi T."/>
        </authorList>
    </citation>
    <scope>NUCLEOTIDE SEQUENCE [LARGE SCALE GENOMIC DNA]</scope>
    <source>
        <strain evidence="10 12">JAM AC0309</strain>
    </source>
</reference>
<reference evidence="11 13" key="1">
    <citation type="journal article" date="2015" name="Stand. Genomic Sci.">
        <title>Genomic Encyclopedia of Bacterial and Archaeal Type Strains, Phase III: the genomes of soil and plant-associated and newly described type strains.</title>
        <authorList>
            <person name="Whitman W.B."/>
            <person name="Woyke T."/>
            <person name="Klenk H.P."/>
            <person name="Zhou Y."/>
            <person name="Lilburn T.G."/>
            <person name="Beck B.J."/>
            <person name="De Vos P."/>
            <person name="Vandamme P."/>
            <person name="Eisen J.A."/>
            <person name="Garrity G."/>
            <person name="Hugenholtz P."/>
            <person name="Kyrpides N.C."/>
        </authorList>
    </citation>
    <scope>NUCLEOTIDE SEQUENCE [LARGE SCALE GENOMIC DNA]</scope>
    <source>
        <strain evidence="11 13">AC4r</strain>
    </source>
</reference>
<evidence type="ECO:0000313" key="10">
    <source>
        <dbReference type="EMBL" id="BAU31387.1"/>
    </source>
</evidence>
<evidence type="ECO:0000256" key="5">
    <source>
        <dbReference type="ARBA" id="ARBA00023274"/>
    </source>
</evidence>
<dbReference type="OrthoDB" id="9803610at2"/>
<evidence type="ECO:0000256" key="7">
    <source>
        <dbReference type="HAMAP-Rule" id="MF_01315"/>
    </source>
</evidence>
<dbReference type="GO" id="GO:0003735">
    <property type="term" value="F:structural constituent of ribosome"/>
    <property type="evidence" value="ECO:0007669"/>
    <property type="project" value="InterPro"/>
</dbReference>
<dbReference type="PIRSF" id="PIRSF002134">
    <property type="entry name" value="Ribosomal_S13"/>
    <property type="match status" value="1"/>
</dbReference>
<dbReference type="InterPro" id="IPR018269">
    <property type="entry name" value="Ribosomal_uS13_CS"/>
</dbReference>
<evidence type="ECO:0000256" key="6">
    <source>
        <dbReference type="ARBA" id="ARBA00035166"/>
    </source>
</evidence>
<dbReference type="Gene3D" id="1.10.8.50">
    <property type="match status" value="1"/>
</dbReference>
<reference evidence="12" key="2">
    <citation type="submission" date="2015-12" db="EMBL/GenBank/DDBJ databases">
        <authorList>
            <person name="Shamseldin A."/>
            <person name="Moawad H."/>
            <person name="Abd El-Rahim W.M."/>
            <person name="Sadowsky M.J."/>
        </authorList>
    </citation>
    <scope>NUCLEOTIDE SEQUENCE [LARGE SCALE GENOMIC DNA]</scope>
    <source>
        <strain evidence="12">JAM AC0309</strain>
    </source>
</reference>